<evidence type="ECO:0000256" key="2">
    <source>
        <dbReference type="SAM" id="Phobius"/>
    </source>
</evidence>
<feature type="domain" description="TRAP C4-dicarboxylate transport system permease DctM subunit" evidence="3">
    <location>
        <begin position="134"/>
        <end position="571"/>
    </location>
</feature>
<feature type="transmembrane region" description="Helical" evidence="2">
    <location>
        <begin position="625"/>
        <end position="641"/>
    </location>
</feature>
<gene>
    <name evidence="4" type="ORF">NHG85_04615</name>
</gene>
<dbReference type="Pfam" id="PF06808">
    <property type="entry name" value="DctM"/>
    <property type="match status" value="1"/>
</dbReference>
<dbReference type="RefSeq" id="WP_253330268.1">
    <property type="nucleotide sequence ID" value="NZ_JAMYXC010000057.1"/>
</dbReference>
<dbReference type="InterPro" id="IPR011853">
    <property type="entry name" value="TRAP_DctM-Dct_fused"/>
</dbReference>
<organism evidence="4 5">
    <name type="scientific">Limimaricola litoreus</name>
    <dbReference type="NCBI Taxonomy" id="2955316"/>
    <lineage>
        <taxon>Bacteria</taxon>
        <taxon>Pseudomonadati</taxon>
        <taxon>Pseudomonadota</taxon>
        <taxon>Alphaproteobacteria</taxon>
        <taxon>Rhodobacterales</taxon>
        <taxon>Paracoccaceae</taxon>
        <taxon>Limimaricola</taxon>
    </lineage>
</organism>
<keyword evidence="2" id="KW-0812">Transmembrane</keyword>
<keyword evidence="2" id="KW-1133">Transmembrane helix</keyword>
<feature type="transmembrane region" description="Helical" evidence="2">
    <location>
        <begin position="31"/>
        <end position="51"/>
    </location>
</feature>
<dbReference type="NCBIfam" id="TIGR02123">
    <property type="entry name" value="TRAP_fused"/>
    <property type="match status" value="1"/>
</dbReference>
<dbReference type="GO" id="GO:0022857">
    <property type="term" value="F:transmembrane transporter activity"/>
    <property type="evidence" value="ECO:0007669"/>
    <property type="project" value="UniProtKB-UniRule"/>
</dbReference>
<feature type="transmembrane region" description="Helical" evidence="2">
    <location>
        <begin position="314"/>
        <end position="334"/>
    </location>
</feature>
<comment type="function">
    <text evidence="1">Part of the tripartite ATP-independent periplasmic (TRAP) transport system.</text>
</comment>
<feature type="transmembrane region" description="Helical" evidence="2">
    <location>
        <begin position="121"/>
        <end position="142"/>
    </location>
</feature>
<evidence type="ECO:0000313" key="4">
    <source>
        <dbReference type="EMBL" id="MCP1167812.1"/>
    </source>
</evidence>
<comment type="subcellular location">
    <subcellularLocation>
        <location evidence="1">Cell inner membrane</location>
        <topology evidence="1">Multi-pass membrane protein</topology>
    </subcellularLocation>
</comment>
<proteinExistence type="predicted"/>
<dbReference type="AlphaFoldDB" id="A0A9X2FMN9"/>
<dbReference type="PANTHER" id="PTHR43849:SF2">
    <property type="entry name" value="BLL3936 PROTEIN"/>
    <property type="match status" value="1"/>
</dbReference>
<dbReference type="EMBL" id="JAMYXC010000057">
    <property type="protein sequence ID" value="MCP1167812.1"/>
    <property type="molecule type" value="Genomic_DNA"/>
</dbReference>
<feature type="transmembrane region" description="Helical" evidence="2">
    <location>
        <begin position="544"/>
        <end position="565"/>
    </location>
</feature>
<dbReference type="InterPro" id="IPR010656">
    <property type="entry name" value="DctM"/>
</dbReference>
<feature type="transmembrane region" description="Helical" evidence="2">
    <location>
        <begin position="88"/>
        <end position="109"/>
    </location>
</feature>
<sequence>MQSDNTTEALAPTEQAARTGEVAPFRGTTRVIVMVLGAVGVAMAINQQFLLNLFGFQPLGNAYLYYLIGIFLALAFLTLPATPFKPRLLWWLDPILAVAALVSGGWLGLHGLEIIQKGWEYDAPFMADVMAFVLILLVLEGVRRSGGPILLVTALLFGSYPLYADFMPGFLWGTEYSLVGTVRAHVLGVESIIGIPMQVVAELVIGFVIFGSVLVATKGSDFFMELASALLGHSRGGPAKVAVLGSGILGSLSGSVISNILTSGPFSIPTMRRVGYPAHYAAAVEACASTGATLMPPVMGTVAFVMASFLGVQYSAIVIAAVIPALMFYVALLLQVDMYAARRGLMGLPREEMPPLWPVLKSGWPYLLSLAVLIFVLMGLRMEARSPYYASVVMLLATAFNKDTRLTWARAKALLLDISANIASLVAVLAGIGLVVGGLSYTGVAGAFSRELLLYAGGNTALMLIAGAVTSFVLGMGMTVTACYIFLSILLAPALVQAGLNPIASHLFILYWGMLSYITPPVALAAITAANVAGSKPMKTGFHAMRLGMPLFVLPFIFVYDPALIMDGTWPQIFERVTLTLVAIWAITAAFEAWIYGIGRIGVPSRIAFAVGGVLILFPELTTSLLGAGILAAVIAINFGLKRRAGAVKT</sequence>
<feature type="transmembrane region" description="Helical" evidence="2">
    <location>
        <begin position="482"/>
        <end position="503"/>
    </location>
</feature>
<reference evidence="4" key="1">
    <citation type="submission" date="2022-06" db="EMBL/GenBank/DDBJ databases">
        <title>Limimaricola sediminis sp. nov., isolated from an intertidal sediment.</title>
        <authorList>
            <person name="Shao X."/>
        </authorList>
    </citation>
    <scope>NUCLEOTIDE SEQUENCE</scope>
    <source>
        <strain evidence="4">ASW11-118</strain>
    </source>
</reference>
<keyword evidence="5" id="KW-1185">Reference proteome</keyword>
<feature type="transmembrane region" description="Helical" evidence="2">
    <location>
        <begin position="149"/>
        <end position="172"/>
    </location>
</feature>
<feature type="transmembrane region" description="Helical" evidence="2">
    <location>
        <begin position="63"/>
        <end position="81"/>
    </location>
</feature>
<feature type="transmembrane region" description="Helical" evidence="2">
    <location>
        <begin position="452"/>
        <end position="475"/>
    </location>
</feature>
<keyword evidence="1" id="KW-0813">Transport</keyword>
<evidence type="ECO:0000259" key="3">
    <source>
        <dbReference type="Pfam" id="PF06808"/>
    </source>
</evidence>
<feature type="transmembrane region" description="Helical" evidence="2">
    <location>
        <begin position="192"/>
        <end position="216"/>
    </location>
</feature>
<feature type="transmembrane region" description="Helical" evidence="2">
    <location>
        <begin position="577"/>
        <end position="596"/>
    </location>
</feature>
<protein>
    <submittedName>
        <fullName evidence="4">TRAP transporter fused permease subunit</fullName>
    </submittedName>
</protein>
<feature type="transmembrane region" description="Helical" evidence="2">
    <location>
        <begin position="509"/>
        <end position="532"/>
    </location>
</feature>
<keyword evidence="2" id="KW-0472">Membrane</keyword>
<evidence type="ECO:0000313" key="5">
    <source>
        <dbReference type="Proteomes" id="UP001139477"/>
    </source>
</evidence>
<accession>A0A9X2FMN9</accession>
<dbReference type="Proteomes" id="UP001139477">
    <property type="component" value="Unassembled WGS sequence"/>
</dbReference>
<comment type="caution">
    <text evidence="4">The sequence shown here is derived from an EMBL/GenBank/DDBJ whole genome shotgun (WGS) entry which is preliminary data.</text>
</comment>
<name>A0A9X2FMN9_9RHOB</name>
<feature type="transmembrane region" description="Helical" evidence="2">
    <location>
        <begin position="355"/>
        <end position="380"/>
    </location>
</feature>
<feature type="transmembrane region" description="Helical" evidence="2">
    <location>
        <begin position="414"/>
        <end position="440"/>
    </location>
</feature>
<keyword evidence="1" id="KW-0997">Cell inner membrane</keyword>
<evidence type="ECO:0000256" key="1">
    <source>
        <dbReference type="RuleBase" id="RU369079"/>
    </source>
</evidence>
<dbReference type="GO" id="GO:0005886">
    <property type="term" value="C:plasma membrane"/>
    <property type="evidence" value="ECO:0007669"/>
    <property type="project" value="UniProtKB-SubCell"/>
</dbReference>
<keyword evidence="1" id="KW-1003">Cell membrane</keyword>
<dbReference type="PANTHER" id="PTHR43849">
    <property type="entry name" value="BLL3936 PROTEIN"/>
    <property type="match status" value="1"/>
</dbReference>